<dbReference type="InterPro" id="IPR013094">
    <property type="entry name" value="AB_hydrolase_3"/>
</dbReference>
<evidence type="ECO:0000313" key="4">
    <source>
        <dbReference type="Proteomes" id="UP000580797"/>
    </source>
</evidence>
<evidence type="ECO:0000259" key="2">
    <source>
        <dbReference type="Pfam" id="PF07859"/>
    </source>
</evidence>
<dbReference type="SUPFAM" id="SSF53474">
    <property type="entry name" value="alpha/beta-Hydrolases"/>
    <property type="match status" value="1"/>
</dbReference>
<dbReference type="Pfam" id="PF07859">
    <property type="entry name" value="Abhydrolase_3"/>
    <property type="match status" value="1"/>
</dbReference>
<reference evidence="3 4" key="1">
    <citation type="submission" date="2020-08" db="EMBL/GenBank/DDBJ databases">
        <title>Sequencing the genomes of 1000 actinobacteria strains.</title>
        <authorList>
            <person name="Klenk H.-P."/>
        </authorList>
    </citation>
    <scope>NUCLEOTIDE SEQUENCE [LARGE SCALE GENOMIC DNA]</scope>
    <source>
        <strain evidence="3 4">DSM 105783</strain>
    </source>
</reference>
<name>A0A7W8WZ97_9MICC</name>
<accession>A0A7W8WZ97</accession>
<dbReference type="EMBL" id="JACHDR010000001">
    <property type="protein sequence ID" value="MBB5512047.1"/>
    <property type="molecule type" value="Genomic_DNA"/>
</dbReference>
<comment type="caution">
    <text evidence="3">The sequence shown here is derived from an EMBL/GenBank/DDBJ whole genome shotgun (WGS) entry which is preliminary data.</text>
</comment>
<dbReference type="PANTHER" id="PTHR48081:SF8">
    <property type="entry name" value="ALPHA_BETA HYDROLASE FOLD-3 DOMAIN-CONTAINING PROTEIN-RELATED"/>
    <property type="match status" value="1"/>
</dbReference>
<dbReference type="Proteomes" id="UP000580797">
    <property type="component" value="Unassembled WGS sequence"/>
</dbReference>
<protein>
    <submittedName>
        <fullName evidence="3">Acetyl esterase/lipase</fullName>
    </submittedName>
</protein>
<dbReference type="Gene3D" id="3.40.50.1820">
    <property type="entry name" value="alpha/beta hydrolase"/>
    <property type="match status" value="1"/>
</dbReference>
<dbReference type="RefSeq" id="WP_221244587.1">
    <property type="nucleotide sequence ID" value="NZ_BAAARH010000003.1"/>
</dbReference>
<evidence type="ECO:0000313" key="3">
    <source>
        <dbReference type="EMBL" id="MBB5512047.1"/>
    </source>
</evidence>
<gene>
    <name evidence="3" type="ORF">HD598_000734</name>
</gene>
<dbReference type="InterPro" id="IPR050300">
    <property type="entry name" value="GDXG_lipolytic_enzyme"/>
</dbReference>
<dbReference type="GO" id="GO:0016787">
    <property type="term" value="F:hydrolase activity"/>
    <property type="evidence" value="ECO:0007669"/>
    <property type="project" value="UniProtKB-KW"/>
</dbReference>
<feature type="domain" description="Alpha/beta hydrolase fold-3" evidence="2">
    <location>
        <begin position="71"/>
        <end position="278"/>
    </location>
</feature>
<dbReference type="InterPro" id="IPR029058">
    <property type="entry name" value="AB_hydrolase_fold"/>
</dbReference>
<proteinExistence type="predicted"/>
<dbReference type="AlphaFoldDB" id="A0A7W8WZ97"/>
<keyword evidence="1" id="KW-0378">Hydrolase</keyword>
<dbReference type="PANTHER" id="PTHR48081">
    <property type="entry name" value="AB HYDROLASE SUPERFAMILY PROTEIN C4A8.06C"/>
    <property type="match status" value="1"/>
</dbReference>
<evidence type="ECO:0000256" key="1">
    <source>
        <dbReference type="ARBA" id="ARBA00022801"/>
    </source>
</evidence>
<organism evidence="3 4">
    <name type="scientific">Neomicrococcus aestuarii</name>
    <dbReference type="NCBI Taxonomy" id="556325"/>
    <lineage>
        <taxon>Bacteria</taxon>
        <taxon>Bacillati</taxon>
        <taxon>Actinomycetota</taxon>
        <taxon>Actinomycetes</taxon>
        <taxon>Micrococcales</taxon>
        <taxon>Micrococcaceae</taxon>
        <taxon>Neomicrococcus</taxon>
    </lineage>
</organism>
<sequence length="306" mass="33254">MSRFPYHPELARVRFMPSVPTNKLMVKFIRSRKPRGLDPSPDATVDEIVPSPTVSIRLFRPTTFSGTIPALLWMHGGGHLFGVPEQDDRNNIAFVRELGIAVAAVRYRLGSDAPAPASVEDCYVALKALADRGSEWGINSERIAVGGASAGGGVAAALALYALDQGGIQPVFQLLVYPMLDDRTVLKPEAASKYLRAWTAKANKRGWTTYTGGEPGRPGVSEYAAPARREDLSGLPPAWIGVGTLDLFRVEDIEYARRLNDAGVPCELFVVPGATHGFDQVFPDANVVKDFWQQQVKALRAALIIN</sequence>